<accession>A0ACC1MFP7</accession>
<comment type="caution">
    <text evidence="1">The sequence shown here is derived from an EMBL/GenBank/DDBJ whole genome shotgun (WGS) entry which is preliminary data.</text>
</comment>
<gene>
    <name evidence="1" type="ORF">NUW54_g14011</name>
</gene>
<sequence>MAPEIADARSQSAPSRACTHPVIIKHPAVDLVEDITRRCFERGLDVLARLCARLDEQQALLFRPQLRFLGRHLAFALAGRGTSVPSVRRQRLNSLCGWEIEPCAGQWACAARPVPSCRNVIWVLRREPGWSDRGSSVAREIALGCAD</sequence>
<organism evidence="1 2">
    <name type="scientific">Trametes sanguinea</name>
    <dbReference type="NCBI Taxonomy" id="158606"/>
    <lineage>
        <taxon>Eukaryota</taxon>
        <taxon>Fungi</taxon>
        <taxon>Dikarya</taxon>
        <taxon>Basidiomycota</taxon>
        <taxon>Agaricomycotina</taxon>
        <taxon>Agaricomycetes</taxon>
        <taxon>Polyporales</taxon>
        <taxon>Polyporaceae</taxon>
        <taxon>Trametes</taxon>
    </lineage>
</organism>
<protein>
    <submittedName>
        <fullName evidence="1">Uncharacterized protein</fullName>
    </submittedName>
</protein>
<name>A0ACC1MFP7_9APHY</name>
<evidence type="ECO:0000313" key="2">
    <source>
        <dbReference type="Proteomes" id="UP001144978"/>
    </source>
</evidence>
<dbReference type="EMBL" id="JANSHE010006892">
    <property type="protein sequence ID" value="KAJ2965760.1"/>
    <property type="molecule type" value="Genomic_DNA"/>
</dbReference>
<keyword evidence="2" id="KW-1185">Reference proteome</keyword>
<reference evidence="1" key="1">
    <citation type="submission" date="2022-08" db="EMBL/GenBank/DDBJ databases">
        <title>Genome Sequence of Pycnoporus sanguineus.</title>
        <authorList>
            <person name="Buettner E."/>
        </authorList>
    </citation>
    <scope>NUCLEOTIDE SEQUENCE</scope>
    <source>
        <strain evidence="1">CG-C14</strain>
    </source>
</reference>
<dbReference type="Proteomes" id="UP001144978">
    <property type="component" value="Unassembled WGS sequence"/>
</dbReference>
<evidence type="ECO:0000313" key="1">
    <source>
        <dbReference type="EMBL" id="KAJ2965760.1"/>
    </source>
</evidence>
<proteinExistence type="predicted"/>